<organism evidence="2 3">
    <name type="scientific">Achromobacter spanius</name>
    <dbReference type="NCBI Taxonomy" id="217203"/>
    <lineage>
        <taxon>Bacteria</taxon>
        <taxon>Pseudomonadati</taxon>
        <taxon>Pseudomonadota</taxon>
        <taxon>Betaproteobacteria</taxon>
        <taxon>Burkholderiales</taxon>
        <taxon>Alcaligenaceae</taxon>
        <taxon>Achromobacter</taxon>
    </lineage>
</organism>
<name>A0A2S5GXE1_9BURK</name>
<comment type="caution">
    <text evidence="2">The sequence shown here is derived from an EMBL/GenBank/DDBJ whole genome shotgun (WGS) entry which is preliminary data.</text>
</comment>
<keyword evidence="1" id="KW-1133">Transmembrane helix</keyword>
<evidence type="ECO:0000313" key="3">
    <source>
        <dbReference type="Proteomes" id="UP000239990"/>
    </source>
</evidence>
<feature type="transmembrane region" description="Helical" evidence="1">
    <location>
        <begin position="35"/>
        <end position="57"/>
    </location>
</feature>
<feature type="transmembrane region" description="Helical" evidence="1">
    <location>
        <begin position="87"/>
        <end position="107"/>
    </location>
</feature>
<dbReference type="OrthoDB" id="8656693at2"/>
<keyword evidence="1" id="KW-0472">Membrane</keyword>
<proteinExistence type="predicted"/>
<gene>
    <name evidence="2" type="ORF">C4E15_06340</name>
</gene>
<evidence type="ECO:0000313" key="2">
    <source>
        <dbReference type="EMBL" id="PPA77624.1"/>
    </source>
</evidence>
<sequence length="197" mass="20939">MTMQGKELRDVLTQAKTHGGRWAATAAARVNRGDAVGALLFLLATTVFSVLTVRMMGSNASLSFYDLLRLQNGGGMQGSMGGQAPGAGIYALLWLLAAVGPLLPSLMPQRAARLGYFMPLALWLIALMGVVSQVRELMAATRQFAGFMGGSRASRGMAGDMASGLWNNMSFGFGFYLSLAIVIGFTLRGVAILRRRA</sequence>
<keyword evidence="1" id="KW-0812">Transmembrane</keyword>
<reference evidence="2 3" key="1">
    <citation type="submission" date="2018-02" db="EMBL/GenBank/DDBJ databases">
        <title>Draft Genome of Achromobacter spanius stain 6.</title>
        <authorList>
            <person name="Gunasekera T.S."/>
            <person name="Radwan O."/>
            <person name="Ruiz O.N."/>
        </authorList>
    </citation>
    <scope>NUCLEOTIDE SEQUENCE [LARGE SCALE GENOMIC DNA]</scope>
    <source>
        <strain evidence="2 3">6</strain>
    </source>
</reference>
<evidence type="ECO:0000256" key="1">
    <source>
        <dbReference type="SAM" id="Phobius"/>
    </source>
</evidence>
<accession>A0A2S5GXE1</accession>
<feature type="transmembrane region" description="Helical" evidence="1">
    <location>
        <begin position="114"/>
        <end position="134"/>
    </location>
</feature>
<feature type="transmembrane region" description="Helical" evidence="1">
    <location>
        <begin position="173"/>
        <end position="193"/>
    </location>
</feature>
<protein>
    <submittedName>
        <fullName evidence="2">Uncharacterized protein</fullName>
    </submittedName>
</protein>
<dbReference type="Proteomes" id="UP000239990">
    <property type="component" value="Unassembled WGS sequence"/>
</dbReference>
<dbReference type="AlphaFoldDB" id="A0A2S5GXE1"/>
<dbReference type="EMBL" id="PREU01000002">
    <property type="protein sequence ID" value="PPA77624.1"/>
    <property type="molecule type" value="Genomic_DNA"/>
</dbReference>